<dbReference type="Proteomes" id="UP000176850">
    <property type="component" value="Unassembled WGS sequence"/>
</dbReference>
<evidence type="ECO:0000256" key="1">
    <source>
        <dbReference type="ARBA" id="ARBA00006540"/>
    </source>
</evidence>
<dbReference type="PANTHER" id="PTHR11229:SF16">
    <property type="entry name" value="LARGE RIBOSOMAL SUBUNIT PROTEIN UL3C"/>
    <property type="match status" value="1"/>
</dbReference>
<dbReference type="GO" id="GO:0006412">
    <property type="term" value="P:translation"/>
    <property type="evidence" value="ECO:0007669"/>
    <property type="project" value="InterPro"/>
</dbReference>
<dbReference type="InterPro" id="IPR019927">
    <property type="entry name" value="Ribosomal_uL3_bac/org-type"/>
</dbReference>
<dbReference type="InterPro" id="IPR019926">
    <property type="entry name" value="Ribosomal_uL3_CS"/>
</dbReference>
<dbReference type="SUPFAM" id="SSF50447">
    <property type="entry name" value="Translation proteins"/>
    <property type="match status" value="1"/>
</dbReference>
<dbReference type="InterPro" id="IPR000597">
    <property type="entry name" value="Ribosomal_uL3"/>
</dbReference>
<evidence type="ECO:0000256" key="5">
    <source>
        <dbReference type="ARBA" id="ARBA00023274"/>
    </source>
</evidence>
<accession>A0A1F7GLD9</accession>
<comment type="subunit">
    <text evidence="7">Part of the 50S ribosomal subunit. Forms a cluster with proteins L14 and L19.</text>
</comment>
<evidence type="ECO:0000256" key="3">
    <source>
        <dbReference type="ARBA" id="ARBA00022884"/>
    </source>
</evidence>
<comment type="function">
    <text evidence="7">One of the primary rRNA binding proteins, it binds directly near the 3'-end of the 23S rRNA, where it nucleates assembly of the 50S subunit.</text>
</comment>
<dbReference type="GO" id="GO:0022625">
    <property type="term" value="C:cytosolic large ribosomal subunit"/>
    <property type="evidence" value="ECO:0007669"/>
    <property type="project" value="TreeGrafter"/>
</dbReference>
<reference evidence="9 10" key="1">
    <citation type="journal article" date="2016" name="Nat. Commun.">
        <title>Thousands of microbial genomes shed light on interconnected biogeochemical processes in an aquifer system.</title>
        <authorList>
            <person name="Anantharaman K."/>
            <person name="Brown C.T."/>
            <person name="Hug L.A."/>
            <person name="Sharon I."/>
            <person name="Castelle C.J."/>
            <person name="Probst A.J."/>
            <person name="Thomas B.C."/>
            <person name="Singh A."/>
            <person name="Wilkins M.J."/>
            <person name="Karaoz U."/>
            <person name="Brodie E.L."/>
            <person name="Williams K.H."/>
            <person name="Hubbard S.S."/>
            <person name="Banfield J.F."/>
        </authorList>
    </citation>
    <scope>NUCLEOTIDE SEQUENCE [LARGE SCALE GENOMIC DNA]</scope>
</reference>
<gene>
    <name evidence="9" type="ORF">A2799_01435</name>
</gene>
<evidence type="ECO:0000256" key="2">
    <source>
        <dbReference type="ARBA" id="ARBA00022730"/>
    </source>
</evidence>
<dbReference type="EMBL" id="MFZH01000007">
    <property type="protein sequence ID" value="OGK19719.1"/>
    <property type="molecule type" value="Genomic_DNA"/>
</dbReference>
<dbReference type="Pfam" id="PF00297">
    <property type="entry name" value="Ribosomal_L3"/>
    <property type="match status" value="1"/>
</dbReference>
<dbReference type="FunFam" id="2.40.30.10:FF:000004">
    <property type="entry name" value="50S ribosomal protein L3"/>
    <property type="match status" value="1"/>
</dbReference>
<dbReference type="PROSITE" id="PS00474">
    <property type="entry name" value="RIBOSOMAL_L3"/>
    <property type="match status" value="1"/>
</dbReference>
<evidence type="ECO:0000313" key="10">
    <source>
        <dbReference type="Proteomes" id="UP000176850"/>
    </source>
</evidence>
<evidence type="ECO:0000256" key="6">
    <source>
        <dbReference type="RuleBase" id="RU003905"/>
    </source>
</evidence>
<name>A0A1F7GLD9_9BACT</name>
<dbReference type="Gene3D" id="2.40.30.10">
    <property type="entry name" value="Translation factors"/>
    <property type="match status" value="2"/>
</dbReference>
<dbReference type="GO" id="GO:0019843">
    <property type="term" value="F:rRNA binding"/>
    <property type="evidence" value="ECO:0007669"/>
    <property type="project" value="UniProtKB-KW"/>
</dbReference>
<evidence type="ECO:0000256" key="7">
    <source>
        <dbReference type="RuleBase" id="RU003906"/>
    </source>
</evidence>
<keyword evidence="4 6" id="KW-0689">Ribosomal protein</keyword>
<proteinExistence type="inferred from homology"/>
<keyword evidence="5 6" id="KW-0687">Ribonucleoprotein</keyword>
<evidence type="ECO:0000256" key="4">
    <source>
        <dbReference type="ARBA" id="ARBA00022980"/>
    </source>
</evidence>
<comment type="caution">
    <text evidence="9">The sequence shown here is derived from an EMBL/GenBank/DDBJ whole genome shotgun (WGS) entry which is preliminary data.</text>
</comment>
<dbReference type="AlphaFoldDB" id="A0A1F7GLD9"/>
<dbReference type="PANTHER" id="PTHR11229">
    <property type="entry name" value="50S RIBOSOMAL PROTEIN L3"/>
    <property type="match status" value="1"/>
</dbReference>
<protein>
    <recommendedName>
        <fullName evidence="7">50S ribosomal protein L3</fullName>
    </recommendedName>
</protein>
<comment type="similarity">
    <text evidence="1 6">Belongs to the universal ribosomal protein uL3 family.</text>
</comment>
<sequence length="224" mass="24282">MLGFILAKKGEMKRIFDDKGHSIPVTYLHTKPCYLIDLKKDSNGHLMSVKLGSWAVKTIANPQDGELKKAGIKTPLRFFKEIRIDKKGEFELIEDGKKVGIKIGEVEMFIGDEINPSLFFAVGGMVDVTGTSKGKGFAGVVKRHKFAGGPRTHGQSDRERAPGSIGMGTTPGRVFKGKRMAGRMGGVRSLVKNLPIIESTAEYLVIKGLIPGPKSGLLEVISST</sequence>
<keyword evidence="3 7" id="KW-0694">RNA-binding</keyword>
<evidence type="ECO:0000313" key="9">
    <source>
        <dbReference type="EMBL" id="OGK19719.1"/>
    </source>
</evidence>
<feature type="region of interest" description="Disordered" evidence="8">
    <location>
        <begin position="147"/>
        <end position="169"/>
    </location>
</feature>
<dbReference type="GO" id="GO:0003735">
    <property type="term" value="F:structural constituent of ribosome"/>
    <property type="evidence" value="ECO:0007669"/>
    <property type="project" value="InterPro"/>
</dbReference>
<evidence type="ECO:0000256" key="8">
    <source>
        <dbReference type="SAM" id="MobiDB-lite"/>
    </source>
</evidence>
<organism evidence="9 10">
    <name type="scientific">Candidatus Roizmanbacteria bacterium RIFCSPHIGHO2_01_FULL_39_24</name>
    <dbReference type="NCBI Taxonomy" id="1802032"/>
    <lineage>
        <taxon>Bacteria</taxon>
        <taxon>Candidatus Roizmaniibacteriota</taxon>
    </lineage>
</organism>
<dbReference type="InterPro" id="IPR009000">
    <property type="entry name" value="Transl_B-barrel_sf"/>
</dbReference>
<keyword evidence="2 7" id="KW-0699">rRNA-binding</keyword>